<accession>A0A1Q2MFS2</accession>
<dbReference type="AlphaFoldDB" id="A0A1Q2MFS2"/>
<evidence type="ECO:0000313" key="2">
    <source>
        <dbReference type="Proteomes" id="UP000188181"/>
    </source>
</evidence>
<dbReference type="STRING" id="1851148.SMSP2_01868"/>
<dbReference type="Gene3D" id="2.120.10.10">
    <property type="match status" value="1"/>
</dbReference>
<proteinExistence type="predicted"/>
<sequence>MSQIPDARNILNGFDIPAGEGYADQPYVVITKDGDWLCVITTGAGEEGQSGQHIISTISSDKGRSWSLPVKIESPEGPEASWALPVIVPSGRIYVFYNYNKENIRKVVCDTNFRKEGYTTRVDSLGVMAYKYSDDSGKSWSEQRWEIPIRKMKCDYENPYKGQIQFFWGVGKPIVHDGAVYIGFAKIERFGKGFMYKSQGCFLKSKNILTETEPDKITWQTLPDGDCGLKSPVGPVSDEANLAGLSDGSLYCTYRTIDGHPCHAYSRDGGHTWTGPEFMTYTPGGRKIKHPRAANFVWRCSNGKLLYWFHNHGITGGRWAGPRPDAYRDRNPVWLSAGTEKDSPEGKVIHWSQPEIVIYDDDPLVRMSYPSLIEDSGSFYLTETQKKTARVHKIPDYIIEKLFSQDTVNQQAKDGVILELEDSRGLRGTFDMPPLPEFGEYNFSQLMYPTKDTRAGFTVEFTAAVNSLQPGQILLDTRSKAQIGLTVSVGEQANYVFRMFDGRNAAYWSSDPNTIQQGKQQHVVIIVDGGPKIISYIIDGRLNDGGEDRQFGWGRFNKYFYSLNHSDKLNISESSDLKLTLLRFYNRHLLTGEAVGNYRSEQKRMS</sequence>
<dbReference type="EMBL" id="CP019646">
    <property type="protein sequence ID" value="AQQ71494.1"/>
    <property type="molecule type" value="Genomic_DNA"/>
</dbReference>
<dbReference type="InterPro" id="IPR036278">
    <property type="entry name" value="Sialidase_sf"/>
</dbReference>
<dbReference type="RefSeq" id="WP_146683664.1">
    <property type="nucleotide sequence ID" value="NZ_CP019646.1"/>
</dbReference>
<dbReference type="OrthoDB" id="240763at2"/>
<dbReference type="SUPFAM" id="SSF49899">
    <property type="entry name" value="Concanavalin A-like lectins/glucanases"/>
    <property type="match status" value="1"/>
</dbReference>
<dbReference type="CDD" id="cd15482">
    <property type="entry name" value="Sialidase_non-viral"/>
    <property type="match status" value="1"/>
</dbReference>
<dbReference type="Proteomes" id="UP000188181">
    <property type="component" value="Chromosome"/>
</dbReference>
<protein>
    <submittedName>
        <fullName evidence="1">Neuraminidase (Sialidase)</fullName>
    </submittedName>
</protein>
<keyword evidence="2" id="KW-1185">Reference proteome</keyword>
<dbReference type="SUPFAM" id="SSF50939">
    <property type="entry name" value="Sialidases"/>
    <property type="match status" value="1"/>
</dbReference>
<dbReference type="InterPro" id="IPR013320">
    <property type="entry name" value="ConA-like_dom_sf"/>
</dbReference>
<organism evidence="1 2">
    <name type="scientific">Limihaloglobus sulfuriphilus</name>
    <dbReference type="NCBI Taxonomy" id="1851148"/>
    <lineage>
        <taxon>Bacteria</taxon>
        <taxon>Pseudomonadati</taxon>
        <taxon>Planctomycetota</taxon>
        <taxon>Phycisphaerae</taxon>
        <taxon>Sedimentisphaerales</taxon>
        <taxon>Sedimentisphaeraceae</taxon>
        <taxon>Limihaloglobus</taxon>
    </lineage>
</organism>
<dbReference type="Gene3D" id="2.60.120.200">
    <property type="match status" value="1"/>
</dbReference>
<evidence type="ECO:0000313" key="1">
    <source>
        <dbReference type="EMBL" id="AQQ71494.1"/>
    </source>
</evidence>
<name>A0A1Q2MFS2_9BACT</name>
<reference evidence="2" key="1">
    <citation type="submission" date="2017-02" db="EMBL/GenBank/DDBJ databases">
        <title>Comparative genomics and description of representatives of a novel lineage of planctomycetes thriving in anoxic sediments.</title>
        <authorList>
            <person name="Spring S."/>
            <person name="Bunk B."/>
            <person name="Sproer C."/>
        </authorList>
    </citation>
    <scope>NUCLEOTIDE SEQUENCE [LARGE SCALE GENOMIC DNA]</scope>
    <source>
        <strain evidence="2">SM-Chi-D1</strain>
    </source>
</reference>
<gene>
    <name evidence="1" type="ORF">SMSP2_01868</name>
</gene>
<dbReference type="KEGG" id="pbas:SMSP2_01868"/>